<evidence type="ECO:0000259" key="14">
    <source>
        <dbReference type="SMART" id="SM01011"/>
    </source>
</evidence>
<dbReference type="AlphaFoldDB" id="K2JW81"/>
<evidence type="ECO:0000256" key="7">
    <source>
        <dbReference type="ARBA" id="ARBA00022801"/>
    </source>
</evidence>
<dbReference type="SMART" id="SM01011">
    <property type="entry name" value="AMP_N"/>
    <property type="match status" value="1"/>
</dbReference>
<feature type="domain" description="Aminopeptidase P N-terminal" evidence="14">
    <location>
        <begin position="4"/>
        <end position="137"/>
    </location>
</feature>
<dbReference type="GO" id="GO:0005829">
    <property type="term" value="C:cytosol"/>
    <property type="evidence" value="ECO:0007669"/>
    <property type="project" value="TreeGrafter"/>
</dbReference>
<dbReference type="Gene3D" id="3.40.350.10">
    <property type="entry name" value="Creatinase/prolidase N-terminal domain"/>
    <property type="match status" value="1"/>
</dbReference>
<comment type="catalytic activity">
    <reaction evidence="1">
        <text>Release of any N-terminal amino acid, including proline, that is linked to proline, even from a dipeptide or tripeptide.</text>
        <dbReference type="EC" id="3.4.11.9"/>
    </reaction>
</comment>
<keyword evidence="7" id="KW-0378">Hydrolase</keyword>
<accession>K2JW81</accession>
<evidence type="ECO:0000256" key="8">
    <source>
        <dbReference type="ARBA" id="ARBA00023049"/>
    </source>
</evidence>
<evidence type="ECO:0000313" key="15">
    <source>
        <dbReference type="EMBL" id="EKE87636.1"/>
    </source>
</evidence>
<dbReference type="CDD" id="cd01087">
    <property type="entry name" value="Prolidase"/>
    <property type="match status" value="1"/>
</dbReference>
<dbReference type="InterPro" id="IPR007865">
    <property type="entry name" value="Aminopep_P_N"/>
</dbReference>
<dbReference type="InterPro" id="IPR029149">
    <property type="entry name" value="Creatin/AminoP/Spt16_N"/>
</dbReference>
<dbReference type="NCBIfam" id="NF008131">
    <property type="entry name" value="PRK10879.1"/>
    <property type="match status" value="1"/>
</dbReference>
<evidence type="ECO:0000256" key="13">
    <source>
        <dbReference type="RuleBase" id="RU000590"/>
    </source>
</evidence>
<comment type="cofactor">
    <cofactor evidence="2">
        <name>Mn(2+)</name>
        <dbReference type="ChEBI" id="CHEBI:29035"/>
    </cofactor>
</comment>
<dbReference type="SUPFAM" id="SSF53092">
    <property type="entry name" value="Creatinase/prolidase N-terminal domain"/>
    <property type="match status" value="1"/>
</dbReference>
<dbReference type="PROSITE" id="PS00491">
    <property type="entry name" value="PROLINE_PEPTIDASE"/>
    <property type="match status" value="1"/>
</dbReference>
<organism evidence="15 16">
    <name type="scientific">Idiomarina xiamenensis 10-D-4</name>
    <dbReference type="NCBI Taxonomy" id="740709"/>
    <lineage>
        <taxon>Bacteria</taxon>
        <taxon>Pseudomonadati</taxon>
        <taxon>Pseudomonadota</taxon>
        <taxon>Gammaproteobacteria</taxon>
        <taxon>Alteromonadales</taxon>
        <taxon>Idiomarinaceae</taxon>
        <taxon>Idiomarina</taxon>
    </lineage>
</organism>
<dbReference type="FunFam" id="3.90.230.10:FF:000002">
    <property type="entry name" value="Xaa-Pro aminopeptidase 3"/>
    <property type="match status" value="1"/>
</dbReference>
<reference evidence="15 16" key="1">
    <citation type="journal article" date="2012" name="J. Bacteriol.">
        <title>Genome Sequence of Idiomarina xiamenensis Type Strain 10-D-4.</title>
        <authorList>
            <person name="Lai Q."/>
            <person name="Wang L."/>
            <person name="Wang W."/>
            <person name="Shao Z."/>
        </authorList>
    </citation>
    <scope>NUCLEOTIDE SEQUENCE [LARGE SCALE GENOMIC DNA]</scope>
    <source>
        <strain evidence="15 16">10-D-4</strain>
    </source>
</reference>
<keyword evidence="15" id="KW-0031">Aminopeptidase</keyword>
<dbReference type="EMBL" id="AMRG01000001">
    <property type="protein sequence ID" value="EKE87636.1"/>
    <property type="molecule type" value="Genomic_DNA"/>
</dbReference>
<dbReference type="GO" id="GO:0006508">
    <property type="term" value="P:proteolysis"/>
    <property type="evidence" value="ECO:0007669"/>
    <property type="project" value="UniProtKB-KW"/>
</dbReference>
<evidence type="ECO:0000256" key="9">
    <source>
        <dbReference type="ARBA" id="ARBA00023211"/>
    </source>
</evidence>
<gene>
    <name evidence="15" type="ORF">A10D4_01040</name>
</gene>
<dbReference type="PANTHER" id="PTHR43226">
    <property type="entry name" value="XAA-PRO AMINOPEPTIDASE 3"/>
    <property type="match status" value="1"/>
</dbReference>
<dbReference type="OrthoDB" id="9806388at2"/>
<evidence type="ECO:0000256" key="10">
    <source>
        <dbReference type="ARBA" id="ARBA00069363"/>
    </source>
</evidence>
<evidence type="ECO:0000256" key="6">
    <source>
        <dbReference type="ARBA" id="ARBA00022723"/>
    </source>
</evidence>
<proteinExistence type="inferred from homology"/>
<keyword evidence="6 13" id="KW-0479">Metal-binding</keyword>
<dbReference type="InterPro" id="IPR052433">
    <property type="entry name" value="X-Pro_dipept-like"/>
</dbReference>
<sequence>MVSLTTTDYQRRRQALLKQLPADSIAVIAAASEVTRSRDTEFPFRQNSDFFYLTGFNEPDALLVLAPQANTPVTLFCQPSDADAEVWHGRRLGVDAALDKLGVDAAYSTDTIDEHLFELLNGVHTVFSCHGDNAELDQLLWQLSDGLRQTPKKGNKAPQQFSDLRPLLHEMRLIKSAKELDIMRRAASITVAAFKRAMHYAQVGRYEYQVAAELHHEFASQGALHPAYGTICGGGDNACILHYTENSAELRDGDLLLIDAGAEYQGYAADITRTFPVNGRFSEPQKQLYELVLKAQQAAFDEVKPGSNLIAAQQAAAKVITQGLLELGILSGTFDDNWRKSTWKRFFIHGLGHWLGLDVHDVGEYQRQGQPRPFQAGMVLTIEPGIYIPLQAEVDGVAVDKKWCGIGIRIEDDLIVTADGYENMTAAVSKTVAEVEQWLAQRG</sequence>
<evidence type="ECO:0000313" key="16">
    <source>
        <dbReference type="Proteomes" id="UP000014115"/>
    </source>
</evidence>
<dbReference type="InterPro" id="IPR000994">
    <property type="entry name" value="Pept_M24"/>
</dbReference>
<keyword evidence="9" id="KW-0464">Manganese</keyword>
<evidence type="ECO:0000256" key="1">
    <source>
        <dbReference type="ARBA" id="ARBA00001424"/>
    </source>
</evidence>
<evidence type="ECO:0000256" key="2">
    <source>
        <dbReference type="ARBA" id="ARBA00001936"/>
    </source>
</evidence>
<evidence type="ECO:0000256" key="11">
    <source>
        <dbReference type="ARBA" id="ARBA00075356"/>
    </source>
</evidence>
<dbReference type="RefSeq" id="WP_008487154.1">
    <property type="nucleotide sequence ID" value="NZ_AMRG01000001.1"/>
</dbReference>
<name>K2JW81_9GAMM</name>
<comment type="caution">
    <text evidence="15">The sequence shown here is derived from an EMBL/GenBank/DDBJ whole genome shotgun (WGS) entry which is preliminary data.</text>
</comment>
<dbReference type="Pfam" id="PF00557">
    <property type="entry name" value="Peptidase_M24"/>
    <property type="match status" value="1"/>
</dbReference>
<keyword evidence="16" id="KW-1185">Reference proteome</keyword>
<protein>
    <recommendedName>
        <fullName evidence="10">Xaa-Pro aminopeptidase</fullName>
        <ecNumber evidence="4">3.4.11.9</ecNumber>
    </recommendedName>
    <alternativeName>
        <fullName evidence="11">Aminopeptidase P II</fullName>
    </alternativeName>
    <alternativeName>
        <fullName evidence="12">X-Pro aminopeptidase</fullName>
    </alternativeName>
</protein>
<dbReference type="Pfam" id="PF05195">
    <property type="entry name" value="AMP_N"/>
    <property type="match status" value="1"/>
</dbReference>
<dbReference type="Gene3D" id="3.90.230.10">
    <property type="entry name" value="Creatinase/methionine aminopeptidase superfamily"/>
    <property type="match status" value="1"/>
</dbReference>
<evidence type="ECO:0000256" key="12">
    <source>
        <dbReference type="ARBA" id="ARBA00081411"/>
    </source>
</evidence>
<dbReference type="eggNOG" id="COG0006">
    <property type="taxonomic scope" value="Bacteria"/>
</dbReference>
<evidence type="ECO:0000256" key="4">
    <source>
        <dbReference type="ARBA" id="ARBA00012574"/>
    </source>
</evidence>
<evidence type="ECO:0000256" key="5">
    <source>
        <dbReference type="ARBA" id="ARBA00022670"/>
    </source>
</evidence>
<dbReference type="InterPro" id="IPR001131">
    <property type="entry name" value="Peptidase_M24B_aminopep-P_CS"/>
</dbReference>
<dbReference type="STRING" id="740709.A10D4_01040"/>
<dbReference type="SUPFAM" id="SSF55920">
    <property type="entry name" value="Creatinase/aminopeptidase"/>
    <property type="match status" value="1"/>
</dbReference>
<dbReference type="GO" id="GO:0030145">
    <property type="term" value="F:manganese ion binding"/>
    <property type="evidence" value="ECO:0007669"/>
    <property type="project" value="InterPro"/>
</dbReference>
<comment type="similarity">
    <text evidence="3 13">Belongs to the peptidase M24B family.</text>
</comment>
<dbReference type="EC" id="3.4.11.9" evidence="4"/>
<dbReference type="PANTHER" id="PTHR43226:SF4">
    <property type="entry name" value="XAA-PRO AMINOPEPTIDASE 3"/>
    <property type="match status" value="1"/>
</dbReference>
<keyword evidence="5" id="KW-0645">Protease</keyword>
<dbReference type="PATRIC" id="fig|740709.3.peg.208"/>
<dbReference type="GO" id="GO:0070006">
    <property type="term" value="F:metalloaminopeptidase activity"/>
    <property type="evidence" value="ECO:0007669"/>
    <property type="project" value="InterPro"/>
</dbReference>
<dbReference type="Proteomes" id="UP000014115">
    <property type="component" value="Unassembled WGS sequence"/>
</dbReference>
<evidence type="ECO:0000256" key="3">
    <source>
        <dbReference type="ARBA" id="ARBA00008766"/>
    </source>
</evidence>
<dbReference type="InterPro" id="IPR036005">
    <property type="entry name" value="Creatinase/aminopeptidase-like"/>
</dbReference>
<keyword evidence="8" id="KW-0482">Metalloprotease</keyword>